<dbReference type="InterPro" id="IPR036291">
    <property type="entry name" value="NAD(P)-bd_dom_sf"/>
</dbReference>
<dbReference type="PRINTS" id="PR00081">
    <property type="entry name" value="GDHRDH"/>
</dbReference>
<dbReference type="EMBL" id="BMHO01000001">
    <property type="protein sequence ID" value="GGD43013.1"/>
    <property type="molecule type" value="Genomic_DNA"/>
</dbReference>
<sequence length="277" mass="29857">MTTLDFSTQTTLVTGASSGIGRALARELASRGSDLVLVARRLDRLEALADDLRAAHHVDVQTVSADLSVRRPGPMIQEELARRGVRITSLINNAGFGSDGALENEDPEVLADMIGVDVAAVVDLTHTFLPDLRAADNGMLINVTSDAGYQPIPGMAAYAASKAFVITFTEALWWELRKTGVRTLAFAPGLTDTEFFDRIGAEQYSGSTQTPERVAAAAIRAISRTSPGPVAQSRRSSAVARWVVGLLSRRLRLRLIARVTGAEQLMQIRREYAPDVA</sequence>
<dbReference type="PRINTS" id="PR00080">
    <property type="entry name" value="SDRFAMILY"/>
</dbReference>
<reference evidence="5" key="1">
    <citation type="journal article" date="2014" name="Int. J. Syst. Evol. Microbiol.">
        <title>Complete genome sequence of Corynebacterium casei LMG S-19264T (=DSM 44701T), isolated from a smear-ripened cheese.</title>
        <authorList>
            <consortium name="US DOE Joint Genome Institute (JGI-PGF)"/>
            <person name="Walter F."/>
            <person name="Albersmeier A."/>
            <person name="Kalinowski J."/>
            <person name="Ruckert C."/>
        </authorList>
    </citation>
    <scope>NUCLEOTIDE SEQUENCE</scope>
    <source>
        <strain evidence="5">CGMCC 1.15152</strain>
    </source>
</reference>
<dbReference type="PANTHER" id="PTHR44196">
    <property type="entry name" value="DEHYDROGENASE/REDUCTASE SDR FAMILY MEMBER 7B"/>
    <property type="match status" value="1"/>
</dbReference>
<organism evidence="5 6">
    <name type="scientific">Microbacterium faecale</name>
    <dbReference type="NCBI Taxonomy" id="1804630"/>
    <lineage>
        <taxon>Bacteria</taxon>
        <taxon>Bacillati</taxon>
        <taxon>Actinomycetota</taxon>
        <taxon>Actinomycetes</taxon>
        <taxon>Micrococcales</taxon>
        <taxon>Microbacteriaceae</taxon>
        <taxon>Microbacterium</taxon>
    </lineage>
</organism>
<dbReference type="RefSeq" id="WP_188712538.1">
    <property type="nucleotide sequence ID" value="NZ_BMHO01000001.1"/>
</dbReference>
<protein>
    <submittedName>
        <fullName evidence="5">Dehydrogenase</fullName>
    </submittedName>
</protein>
<evidence type="ECO:0000313" key="5">
    <source>
        <dbReference type="EMBL" id="GGD43013.1"/>
    </source>
</evidence>
<dbReference type="PIRSF" id="PIRSF000126">
    <property type="entry name" value="11-beta-HSD1"/>
    <property type="match status" value="1"/>
</dbReference>
<evidence type="ECO:0000313" key="6">
    <source>
        <dbReference type="Proteomes" id="UP000633205"/>
    </source>
</evidence>
<accession>A0A916YFF0</accession>
<name>A0A916YFF0_9MICO</name>
<reference evidence="5" key="2">
    <citation type="submission" date="2020-09" db="EMBL/GenBank/DDBJ databases">
        <authorList>
            <person name="Sun Q."/>
            <person name="Zhou Y."/>
        </authorList>
    </citation>
    <scope>NUCLEOTIDE SEQUENCE</scope>
    <source>
        <strain evidence="5">CGMCC 1.15152</strain>
    </source>
</reference>
<dbReference type="GO" id="GO:0016020">
    <property type="term" value="C:membrane"/>
    <property type="evidence" value="ECO:0007669"/>
    <property type="project" value="TreeGrafter"/>
</dbReference>
<dbReference type="SMART" id="SM00822">
    <property type="entry name" value="PKS_KR"/>
    <property type="match status" value="1"/>
</dbReference>
<gene>
    <name evidence="5" type="ORF">GCM10010915_25170</name>
</gene>
<dbReference type="InterPro" id="IPR002347">
    <property type="entry name" value="SDR_fam"/>
</dbReference>
<dbReference type="SUPFAM" id="SSF51735">
    <property type="entry name" value="NAD(P)-binding Rossmann-fold domains"/>
    <property type="match status" value="1"/>
</dbReference>
<keyword evidence="6" id="KW-1185">Reference proteome</keyword>
<evidence type="ECO:0000256" key="2">
    <source>
        <dbReference type="ARBA" id="ARBA00023002"/>
    </source>
</evidence>
<dbReference type="GO" id="GO:0016491">
    <property type="term" value="F:oxidoreductase activity"/>
    <property type="evidence" value="ECO:0007669"/>
    <property type="project" value="UniProtKB-KW"/>
</dbReference>
<dbReference type="InterPro" id="IPR057326">
    <property type="entry name" value="KR_dom"/>
</dbReference>
<dbReference type="Pfam" id="PF00106">
    <property type="entry name" value="adh_short"/>
    <property type="match status" value="1"/>
</dbReference>
<evidence type="ECO:0000259" key="4">
    <source>
        <dbReference type="SMART" id="SM00822"/>
    </source>
</evidence>
<comment type="similarity">
    <text evidence="1 3">Belongs to the short-chain dehydrogenases/reductases (SDR) family.</text>
</comment>
<comment type="caution">
    <text evidence="5">The sequence shown here is derived from an EMBL/GenBank/DDBJ whole genome shotgun (WGS) entry which is preliminary data.</text>
</comment>
<feature type="domain" description="Ketoreductase" evidence="4">
    <location>
        <begin position="9"/>
        <end position="193"/>
    </location>
</feature>
<keyword evidence="2" id="KW-0560">Oxidoreductase</keyword>
<dbReference type="Proteomes" id="UP000633205">
    <property type="component" value="Unassembled WGS sequence"/>
</dbReference>
<proteinExistence type="inferred from homology"/>
<evidence type="ECO:0000256" key="3">
    <source>
        <dbReference type="RuleBase" id="RU000363"/>
    </source>
</evidence>
<dbReference type="CDD" id="cd05233">
    <property type="entry name" value="SDR_c"/>
    <property type="match status" value="1"/>
</dbReference>
<dbReference type="PANTHER" id="PTHR44196:SF2">
    <property type="entry name" value="SHORT-CHAIN DEHYDROGENASE-RELATED"/>
    <property type="match status" value="1"/>
</dbReference>
<evidence type="ECO:0000256" key="1">
    <source>
        <dbReference type="ARBA" id="ARBA00006484"/>
    </source>
</evidence>
<dbReference type="Gene3D" id="3.40.50.720">
    <property type="entry name" value="NAD(P)-binding Rossmann-like Domain"/>
    <property type="match status" value="1"/>
</dbReference>
<dbReference type="AlphaFoldDB" id="A0A916YFF0"/>